<proteinExistence type="predicted"/>
<dbReference type="AlphaFoldDB" id="A0A0E9X5V1"/>
<organism evidence="1">
    <name type="scientific">Anguilla anguilla</name>
    <name type="common">European freshwater eel</name>
    <name type="synonym">Muraena anguilla</name>
    <dbReference type="NCBI Taxonomy" id="7936"/>
    <lineage>
        <taxon>Eukaryota</taxon>
        <taxon>Metazoa</taxon>
        <taxon>Chordata</taxon>
        <taxon>Craniata</taxon>
        <taxon>Vertebrata</taxon>
        <taxon>Euteleostomi</taxon>
        <taxon>Actinopterygii</taxon>
        <taxon>Neopterygii</taxon>
        <taxon>Teleostei</taxon>
        <taxon>Anguilliformes</taxon>
        <taxon>Anguillidae</taxon>
        <taxon>Anguilla</taxon>
    </lineage>
</organism>
<accession>A0A0E9X5V1</accession>
<reference evidence="1" key="1">
    <citation type="submission" date="2014-11" db="EMBL/GenBank/DDBJ databases">
        <authorList>
            <person name="Amaro Gonzalez C."/>
        </authorList>
    </citation>
    <scope>NUCLEOTIDE SEQUENCE</scope>
</reference>
<protein>
    <submittedName>
        <fullName evidence="1">Uncharacterized protein</fullName>
    </submittedName>
</protein>
<reference evidence="1" key="2">
    <citation type="journal article" date="2015" name="Fish Shellfish Immunol.">
        <title>Early steps in the European eel (Anguilla anguilla)-Vibrio vulnificus interaction in the gills: Role of the RtxA13 toxin.</title>
        <authorList>
            <person name="Callol A."/>
            <person name="Pajuelo D."/>
            <person name="Ebbesson L."/>
            <person name="Teles M."/>
            <person name="MacKenzie S."/>
            <person name="Amaro C."/>
        </authorList>
    </citation>
    <scope>NUCLEOTIDE SEQUENCE</scope>
</reference>
<name>A0A0E9X5V1_ANGAN</name>
<dbReference type="EMBL" id="GBXM01011499">
    <property type="protein sequence ID" value="JAH97078.1"/>
    <property type="molecule type" value="Transcribed_RNA"/>
</dbReference>
<evidence type="ECO:0000313" key="1">
    <source>
        <dbReference type="EMBL" id="JAH97078.1"/>
    </source>
</evidence>
<sequence>MGKPSFFTTTLFDPRQQDFFPTNCTPVLISQTSRSVENERSINLDLGFFFSFSFKWQFVPQRHICGPGPPS</sequence>